<reference evidence="2 3" key="1">
    <citation type="submission" date="2019-03" db="EMBL/GenBank/DDBJ databases">
        <title>Genomic Encyclopedia of Type Strains, Phase IV (KMG-IV): sequencing the most valuable type-strain genomes for metagenomic binning, comparative biology and taxonomic classification.</title>
        <authorList>
            <person name="Goeker M."/>
        </authorList>
    </citation>
    <scope>NUCLEOTIDE SEQUENCE [LARGE SCALE GENOMIC DNA]</scope>
    <source>
        <strain evidence="2 3">DSM 45765</strain>
    </source>
</reference>
<proteinExistence type="predicted"/>
<keyword evidence="3" id="KW-1185">Reference proteome</keyword>
<name>A0A4R2R3J1_9PSEU</name>
<dbReference type="AlphaFoldDB" id="A0A4R2R3J1"/>
<comment type="caution">
    <text evidence="2">The sequence shown here is derived from an EMBL/GenBank/DDBJ whole genome shotgun (WGS) entry which is preliminary data.</text>
</comment>
<dbReference type="RefSeq" id="WP_132874833.1">
    <property type="nucleotide sequence ID" value="NZ_SLXQ01000001.1"/>
</dbReference>
<evidence type="ECO:0000313" key="2">
    <source>
        <dbReference type="EMBL" id="TCP56188.1"/>
    </source>
</evidence>
<protein>
    <submittedName>
        <fullName evidence="2">Uncharacterized protein DUF397</fullName>
    </submittedName>
</protein>
<feature type="domain" description="DUF397" evidence="1">
    <location>
        <begin position="10"/>
        <end position="59"/>
    </location>
</feature>
<dbReference type="OrthoDB" id="4299240at2"/>
<organism evidence="2 3">
    <name type="scientific">Tamaricihabitans halophyticus</name>
    <dbReference type="NCBI Taxonomy" id="1262583"/>
    <lineage>
        <taxon>Bacteria</taxon>
        <taxon>Bacillati</taxon>
        <taxon>Actinomycetota</taxon>
        <taxon>Actinomycetes</taxon>
        <taxon>Pseudonocardiales</taxon>
        <taxon>Pseudonocardiaceae</taxon>
        <taxon>Tamaricihabitans</taxon>
    </lineage>
</organism>
<dbReference type="Proteomes" id="UP000294911">
    <property type="component" value="Unassembled WGS sequence"/>
</dbReference>
<evidence type="ECO:0000259" key="1">
    <source>
        <dbReference type="Pfam" id="PF04149"/>
    </source>
</evidence>
<sequence length="65" mass="6896">MTSQKQSVLGWRKSSYSNPNDDCVEVAGGVGVALVRDSKCPGAGVLRFAGAQWRALLAHLPDAPR</sequence>
<dbReference type="Pfam" id="PF04149">
    <property type="entry name" value="DUF397"/>
    <property type="match status" value="1"/>
</dbReference>
<dbReference type="EMBL" id="SLXQ01000001">
    <property type="protein sequence ID" value="TCP56188.1"/>
    <property type="molecule type" value="Genomic_DNA"/>
</dbReference>
<dbReference type="InterPro" id="IPR007278">
    <property type="entry name" value="DUF397"/>
</dbReference>
<evidence type="ECO:0000313" key="3">
    <source>
        <dbReference type="Proteomes" id="UP000294911"/>
    </source>
</evidence>
<accession>A0A4R2R3J1</accession>
<gene>
    <name evidence="2" type="ORF">EV191_101128</name>
</gene>